<keyword evidence="7" id="KW-0625">Polysaccharide transport</keyword>
<feature type="transmembrane region" description="Helical" evidence="9">
    <location>
        <begin position="178"/>
        <end position="196"/>
    </location>
</feature>
<dbReference type="GO" id="GO:0140359">
    <property type="term" value="F:ABC-type transporter activity"/>
    <property type="evidence" value="ECO:0007669"/>
    <property type="project" value="InterPro"/>
</dbReference>
<dbReference type="EMBL" id="SGXC01000004">
    <property type="protein sequence ID" value="RZS77041.1"/>
    <property type="molecule type" value="Genomic_DNA"/>
</dbReference>
<feature type="domain" description="ABC-2 type transporter transmembrane" evidence="10">
    <location>
        <begin position="20"/>
        <end position="221"/>
    </location>
</feature>
<feature type="transmembrane region" description="Helical" evidence="9">
    <location>
        <begin position="72"/>
        <end position="93"/>
    </location>
</feature>
<keyword evidence="6 9" id="KW-1133">Transmembrane helix</keyword>
<proteinExistence type="inferred from homology"/>
<comment type="caution">
    <text evidence="11">The sequence shown here is derived from an EMBL/GenBank/DDBJ whole genome shotgun (WGS) entry which is preliminary data.</text>
</comment>
<protein>
    <submittedName>
        <fullName evidence="11">Lipopolysaccharide transport system permease protein</fullName>
    </submittedName>
</protein>
<evidence type="ECO:0000313" key="11">
    <source>
        <dbReference type="EMBL" id="RZS77041.1"/>
    </source>
</evidence>
<feature type="transmembrane region" description="Helical" evidence="9">
    <location>
        <begin position="114"/>
        <end position="136"/>
    </location>
</feature>
<evidence type="ECO:0000256" key="4">
    <source>
        <dbReference type="ARBA" id="ARBA00022475"/>
    </source>
</evidence>
<evidence type="ECO:0000313" key="12">
    <source>
        <dbReference type="Proteomes" id="UP000292445"/>
    </source>
</evidence>
<evidence type="ECO:0000256" key="2">
    <source>
        <dbReference type="ARBA" id="ARBA00007783"/>
    </source>
</evidence>
<evidence type="ECO:0000256" key="3">
    <source>
        <dbReference type="ARBA" id="ARBA00022448"/>
    </source>
</evidence>
<feature type="transmembrane region" description="Helical" evidence="9">
    <location>
        <begin position="142"/>
        <end position="166"/>
    </location>
</feature>
<feature type="transmembrane region" description="Helical" evidence="9">
    <location>
        <begin position="39"/>
        <end position="60"/>
    </location>
</feature>
<accession>A0A4Q7N6R1</accession>
<evidence type="ECO:0000256" key="6">
    <source>
        <dbReference type="ARBA" id="ARBA00022989"/>
    </source>
</evidence>
<dbReference type="PANTHER" id="PTHR30413:SF10">
    <property type="entry name" value="CAPSULE POLYSACCHARIDE EXPORT INNER-MEMBRANE PROTEIN CTRC"/>
    <property type="match status" value="1"/>
</dbReference>
<dbReference type="RefSeq" id="WP_242621649.1">
    <property type="nucleotide sequence ID" value="NZ_SGXC01000004.1"/>
</dbReference>
<keyword evidence="5 9" id="KW-0812">Transmembrane</keyword>
<comment type="similarity">
    <text evidence="2">Belongs to the ABC-2 integral membrane protein family.</text>
</comment>
<keyword evidence="3" id="KW-0813">Transport</keyword>
<feature type="transmembrane region" description="Helical" evidence="9">
    <location>
        <begin position="230"/>
        <end position="252"/>
    </location>
</feature>
<dbReference type="GO" id="GO:0015920">
    <property type="term" value="P:lipopolysaccharide transport"/>
    <property type="evidence" value="ECO:0007669"/>
    <property type="project" value="TreeGrafter"/>
</dbReference>
<evidence type="ECO:0000256" key="8">
    <source>
        <dbReference type="ARBA" id="ARBA00023136"/>
    </source>
</evidence>
<dbReference type="Proteomes" id="UP000292445">
    <property type="component" value="Unassembled WGS sequence"/>
</dbReference>
<dbReference type="GO" id="GO:0005886">
    <property type="term" value="C:plasma membrane"/>
    <property type="evidence" value="ECO:0007669"/>
    <property type="project" value="UniProtKB-SubCell"/>
</dbReference>
<dbReference type="PANTHER" id="PTHR30413">
    <property type="entry name" value="INNER MEMBRANE TRANSPORT PERMEASE"/>
    <property type="match status" value="1"/>
</dbReference>
<evidence type="ECO:0000256" key="7">
    <source>
        <dbReference type="ARBA" id="ARBA00023047"/>
    </source>
</evidence>
<reference evidence="11 12" key="1">
    <citation type="submission" date="2019-02" db="EMBL/GenBank/DDBJ databases">
        <title>Genomic Encyclopedia of Type Strains, Phase IV (KMG-IV): sequencing the most valuable type-strain genomes for metagenomic binning, comparative biology and taxonomic classification.</title>
        <authorList>
            <person name="Goeker M."/>
        </authorList>
    </citation>
    <scope>NUCLEOTIDE SEQUENCE [LARGE SCALE GENOMIC DNA]</scope>
    <source>
        <strain evidence="11 12">K24</strain>
    </source>
</reference>
<name>A0A4Q7N6R1_9BURK</name>
<keyword evidence="7" id="KW-0762">Sugar transport</keyword>
<dbReference type="GO" id="GO:0015774">
    <property type="term" value="P:polysaccharide transport"/>
    <property type="evidence" value="ECO:0007669"/>
    <property type="project" value="UniProtKB-KW"/>
</dbReference>
<gene>
    <name evidence="11" type="ORF">EV675_5765</name>
</gene>
<evidence type="ECO:0000259" key="10">
    <source>
        <dbReference type="Pfam" id="PF01061"/>
    </source>
</evidence>
<organism evidence="11 12">
    <name type="scientific">Pigmentiphaga kullae</name>
    <dbReference type="NCBI Taxonomy" id="151784"/>
    <lineage>
        <taxon>Bacteria</taxon>
        <taxon>Pseudomonadati</taxon>
        <taxon>Pseudomonadota</taxon>
        <taxon>Betaproteobacteria</taxon>
        <taxon>Burkholderiales</taxon>
        <taxon>Alcaligenaceae</taxon>
        <taxon>Pigmentiphaga</taxon>
    </lineage>
</organism>
<keyword evidence="8 9" id="KW-0472">Membrane</keyword>
<keyword evidence="4" id="KW-1003">Cell membrane</keyword>
<dbReference type="InterPro" id="IPR013525">
    <property type="entry name" value="ABC2_TM"/>
</dbReference>
<evidence type="ECO:0000256" key="1">
    <source>
        <dbReference type="ARBA" id="ARBA00004651"/>
    </source>
</evidence>
<comment type="subcellular location">
    <subcellularLocation>
        <location evidence="1">Cell membrane</location>
        <topology evidence="1">Multi-pass membrane protein</topology>
    </subcellularLocation>
</comment>
<evidence type="ECO:0000256" key="5">
    <source>
        <dbReference type="ARBA" id="ARBA00022692"/>
    </source>
</evidence>
<sequence>MNFSEAIVDITTAFRDRYFWMALGWQDIRARYRRSALGPLWITISTAVTVAAMGPLYGALFNRSPDDFIPHLALGLIFWAFISGSINEFCDAFSGSAHYLKQVKLPLTIFVLRVVYRQLIILGHNICIYPIIMLLLGKTVNANIFLTVPALLLVSFNLLWVGLVVAIFCTRYRDMHPVVGSVMSLMFFVTPIVWQVDQLPPERAYLAHLNPLTIMLELMRMPIIGVAPPAMYWVAGLVAAVAGSIATLCLLARFRHRVTYWL</sequence>
<dbReference type="Pfam" id="PF01061">
    <property type="entry name" value="ABC2_membrane"/>
    <property type="match status" value="1"/>
</dbReference>
<evidence type="ECO:0000256" key="9">
    <source>
        <dbReference type="SAM" id="Phobius"/>
    </source>
</evidence>
<keyword evidence="12" id="KW-1185">Reference proteome</keyword>
<dbReference type="AlphaFoldDB" id="A0A4Q7N6R1"/>